<dbReference type="EMBL" id="CACRXK020001521">
    <property type="protein sequence ID" value="CAB3989623.1"/>
    <property type="molecule type" value="Genomic_DNA"/>
</dbReference>
<dbReference type="Proteomes" id="UP001152795">
    <property type="component" value="Unassembled WGS sequence"/>
</dbReference>
<gene>
    <name evidence="1" type="ORF">PACLA_8A051622</name>
</gene>
<evidence type="ECO:0000313" key="1">
    <source>
        <dbReference type="EMBL" id="CAB3989623.1"/>
    </source>
</evidence>
<evidence type="ECO:0000313" key="2">
    <source>
        <dbReference type="Proteomes" id="UP001152795"/>
    </source>
</evidence>
<protein>
    <submittedName>
        <fullName evidence="1">Uncharacterized protein</fullName>
    </submittedName>
</protein>
<name>A0A7D9HSR1_PARCT</name>
<proteinExistence type="predicted"/>
<reference evidence="1" key="1">
    <citation type="submission" date="2020-04" db="EMBL/GenBank/DDBJ databases">
        <authorList>
            <person name="Alioto T."/>
            <person name="Alioto T."/>
            <person name="Gomez Garrido J."/>
        </authorList>
    </citation>
    <scope>NUCLEOTIDE SEQUENCE</scope>
    <source>
        <strain evidence="1">A484AB</strain>
    </source>
</reference>
<sequence length="188" mass="21206">MESSQSTKSFKSSDDDGCDVYHDVEQEQAIQNLSVSIAGLKRVLCDANTQDEDIVIIPEKKSLKQLVLRILDNLQFQPNHLPARNPDAEVIQEIINLPQTHTLTALNEENNLMKKNYEAAETLAQFASLAYVQWQCLVKSYKLFTAALKNVSPAFSDELHPLQYQVLGQDFVDLLLMHNMFAPVANVM</sequence>
<comment type="caution">
    <text evidence="1">The sequence shown here is derived from an EMBL/GenBank/DDBJ whole genome shotgun (WGS) entry which is preliminary data.</text>
</comment>
<dbReference type="AlphaFoldDB" id="A0A7D9HSR1"/>
<accession>A0A7D9HSR1</accession>
<keyword evidence="2" id="KW-1185">Reference proteome</keyword>
<organism evidence="1 2">
    <name type="scientific">Paramuricea clavata</name>
    <name type="common">Red gorgonian</name>
    <name type="synonym">Violescent sea-whip</name>
    <dbReference type="NCBI Taxonomy" id="317549"/>
    <lineage>
        <taxon>Eukaryota</taxon>
        <taxon>Metazoa</taxon>
        <taxon>Cnidaria</taxon>
        <taxon>Anthozoa</taxon>
        <taxon>Octocorallia</taxon>
        <taxon>Malacalcyonacea</taxon>
        <taxon>Plexauridae</taxon>
        <taxon>Paramuricea</taxon>
    </lineage>
</organism>